<feature type="transmembrane region" description="Helical" evidence="7">
    <location>
        <begin position="103"/>
        <end position="129"/>
    </location>
</feature>
<evidence type="ECO:0000256" key="3">
    <source>
        <dbReference type="ARBA" id="ARBA00022475"/>
    </source>
</evidence>
<keyword evidence="5 7" id="KW-1133">Transmembrane helix</keyword>
<keyword evidence="10" id="KW-1185">Reference proteome</keyword>
<evidence type="ECO:0000256" key="2">
    <source>
        <dbReference type="ARBA" id="ARBA00022448"/>
    </source>
</evidence>
<dbReference type="InterPro" id="IPR035906">
    <property type="entry name" value="MetI-like_sf"/>
</dbReference>
<dbReference type="Pfam" id="PF00528">
    <property type="entry name" value="BPD_transp_1"/>
    <property type="match status" value="1"/>
</dbReference>
<feature type="transmembrane region" description="Helical" evidence="7">
    <location>
        <begin position="135"/>
        <end position="156"/>
    </location>
</feature>
<protein>
    <submittedName>
        <fullName evidence="9">Amino acid ABC transporter permease</fullName>
    </submittedName>
</protein>
<feature type="transmembrane region" description="Helical" evidence="7">
    <location>
        <begin position="235"/>
        <end position="259"/>
    </location>
</feature>
<dbReference type="PANTHER" id="PTHR30614">
    <property type="entry name" value="MEMBRANE COMPONENT OF AMINO ACID ABC TRANSPORTER"/>
    <property type="match status" value="1"/>
</dbReference>
<gene>
    <name evidence="9" type="ORF">AB3X52_17785</name>
</gene>
<organism evidence="9 10">
    <name type="scientific">Nocardioides eburneus</name>
    <dbReference type="NCBI Taxonomy" id="3231482"/>
    <lineage>
        <taxon>Bacteria</taxon>
        <taxon>Bacillati</taxon>
        <taxon>Actinomycetota</taxon>
        <taxon>Actinomycetes</taxon>
        <taxon>Propionibacteriales</taxon>
        <taxon>Nocardioidaceae</taxon>
        <taxon>Nocardioides</taxon>
    </lineage>
</organism>
<evidence type="ECO:0000256" key="5">
    <source>
        <dbReference type="ARBA" id="ARBA00022989"/>
    </source>
</evidence>
<dbReference type="EMBL" id="JBFPJR010000044">
    <property type="protein sequence ID" value="MEX0429472.1"/>
    <property type="molecule type" value="Genomic_DNA"/>
</dbReference>
<dbReference type="PROSITE" id="PS50928">
    <property type="entry name" value="ABC_TM1"/>
    <property type="match status" value="1"/>
</dbReference>
<evidence type="ECO:0000256" key="4">
    <source>
        <dbReference type="ARBA" id="ARBA00022692"/>
    </source>
</evidence>
<proteinExistence type="inferred from homology"/>
<evidence type="ECO:0000259" key="8">
    <source>
        <dbReference type="PROSITE" id="PS50928"/>
    </source>
</evidence>
<comment type="caution">
    <text evidence="9">The sequence shown here is derived from an EMBL/GenBank/DDBJ whole genome shotgun (WGS) entry which is preliminary data.</text>
</comment>
<comment type="subcellular location">
    <subcellularLocation>
        <location evidence="1 7">Cell membrane</location>
        <topology evidence="1 7">Multi-pass membrane protein</topology>
    </subcellularLocation>
</comment>
<dbReference type="PANTHER" id="PTHR30614:SF21">
    <property type="entry name" value="AMINO ACID ABC TRANSPORTER PERMEASE"/>
    <property type="match status" value="1"/>
</dbReference>
<keyword evidence="3" id="KW-1003">Cell membrane</keyword>
<evidence type="ECO:0000313" key="9">
    <source>
        <dbReference type="EMBL" id="MEX0429472.1"/>
    </source>
</evidence>
<dbReference type="Proteomes" id="UP001556631">
    <property type="component" value="Unassembled WGS sequence"/>
</dbReference>
<dbReference type="SUPFAM" id="SSF161098">
    <property type="entry name" value="MetI-like"/>
    <property type="match status" value="1"/>
</dbReference>
<evidence type="ECO:0000256" key="7">
    <source>
        <dbReference type="RuleBase" id="RU363032"/>
    </source>
</evidence>
<name>A0ABV3T2P5_9ACTN</name>
<keyword evidence="6 7" id="KW-0472">Membrane</keyword>
<feature type="domain" description="ABC transmembrane type-1" evidence="8">
    <location>
        <begin position="68"/>
        <end position="256"/>
    </location>
</feature>
<sequence length="287" mass="30932">MSANLLFDSPGPKTRVRHRVYAVVALVALVALVAWVVTLLNDHGQLDYDLWEPFITPDYVRALLVDGLLQTLKMAGVSVLLAVVFGAVFGVGKLSDHAPVRWVCWVVVEFFRAVPVLLLMIFLFFAYGVGESGIGPYWCVVIALTLYNGSVLAEVFRAGILAVPRGQSEAAYAIGLRKTQVMTGILLPQGVKIMLPAIISQCVVALKDTSLGYAITAPGLTYIGEAIYGEFHNQIPTIVVLAVLYVAVNLVLTGIATWAQRRLVGEKKQLEVGMTALAAAADPHGDK</sequence>
<dbReference type="InterPro" id="IPR043429">
    <property type="entry name" value="ArtM/GltK/GlnP/TcyL/YhdX-like"/>
</dbReference>
<evidence type="ECO:0000256" key="6">
    <source>
        <dbReference type="ARBA" id="ARBA00023136"/>
    </source>
</evidence>
<dbReference type="NCBIfam" id="TIGR01726">
    <property type="entry name" value="HEQRo_perm_3TM"/>
    <property type="match status" value="1"/>
</dbReference>
<keyword evidence="4 7" id="KW-0812">Transmembrane</keyword>
<keyword evidence="2 7" id="KW-0813">Transport</keyword>
<dbReference type="RefSeq" id="WP_367995439.1">
    <property type="nucleotide sequence ID" value="NZ_JBFPJR010000044.1"/>
</dbReference>
<evidence type="ECO:0000256" key="1">
    <source>
        <dbReference type="ARBA" id="ARBA00004651"/>
    </source>
</evidence>
<dbReference type="InterPro" id="IPR000515">
    <property type="entry name" value="MetI-like"/>
</dbReference>
<accession>A0ABV3T2P5</accession>
<feature type="transmembrane region" description="Helical" evidence="7">
    <location>
        <begin position="20"/>
        <end position="40"/>
    </location>
</feature>
<reference evidence="9 10" key="1">
    <citation type="submission" date="2024-07" db="EMBL/GenBank/DDBJ databases">
        <authorList>
            <person name="Lee S."/>
            <person name="Kang M."/>
        </authorList>
    </citation>
    <scope>NUCLEOTIDE SEQUENCE [LARGE SCALE GENOMIC DNA]</scope>
    <source>
        <strain evidence="9 10">DS6</strain>
    </source>
</reference>
<feature type="transmembrane region" description="Helical" evidence="7">
    <location>
        <begin position="72"/>
        <end position="91"/>
    </location>
</feature>
<dbReference type="InterPro" id="IPR010065">
    <property type="entry name" value="AA_ABC_transptr_permease_3TM"/>
</dbReference>
<evidence type="ECO:0000313" key="10">
    <source>
        <dbReference type="Proteomes" id="UP001556631"/>
    </source>
</evidence>
<comment type="similarity">
    <text evidence="7">Belongs to the binding-protein-dependent transport system permease family.</text>
</comment>
<dbReference type="Gene3D" id="1.10.3720.10">
    <property type="entry name" value="MetI-like"/>
    <property type="match status" value="1"/>
</dbReference>
<dbReference type="CDD" id="cd06261">
    <property type="entry name" value="TM_PBP2"/>
    <property type="match status" value="1"/>
</dbReference>